<feature type="compositionally biased region" description="Basic and acidic residues" evidence="1">
    <location>
        <begin position="999"/>
        <end position="1012"/>
    </location>
</feature>
<feature type="compositionally biased region" description="Polar residues" evidence="1">
    <location>
        <begin position="265"/>
        <end position="299"/>
    </location>
</feature>
<reference evidence="3" key="1">
    <citation type="submission" date="2022-03" db="EMBL/GenBank/DDBJ databases">
        <authorList>
            <person name="Alioto T."/>
            <person name="Alioto T."/>
            <person name="Gomez Garrido J."/>
        </authorList>
    </citation>
    <scope>NUCLEOTIDE SEQUENCE</scope>
</reference>
<dbReference type="EMBL" id="OW240918">
    <property type="protein sequence ID" value="CAH2305641.1"/>
    <property type="molecule type" value="Genomic_DNA"/>
</dbReference>
<feature type="region of interest" description="Disordered" evidence="1">
    <location>
        <begin position="1086"/>
        <end position="1108"/>
    </location>
</feature>
<dbReference type="InterPro" id="IPR019025">
    <property type="entry name" value="Cordon-bleu_ubiquitin_domain"/>
</dbReference>
<sequence length="1195" mass="132231">MDDSGSWSEASSPEASLPPSGKKAKSKAPLPPGEVRYAESLPSFDSADTSYNMEQKENIIDREIELTVVLPGERTTSTTVNGSKPMMDLLIFLCAQYHLNPSTYTIDLISADKSLVKFKPNTPIGILEIEKVVLKSKVPDDKNKKPGPIMPEQTVRVVINYKKTQKTVMRVSPHIPLQELIPSICTKCEFNPPYTVLLKDYQSPSPLDLTKSLNEHGLRELYAMDRSKATSPSALQETFSNMDAKQNDNNKFFNFFRRSKKKRVQTSSAPATPLLNNPRPTNVTRANTVSKSYDSSTMPSDVPKKRRAPLPPMHPLQSSNISRGQMRTSSCVVKSISADDAAKSLTPIERSRTGSLQLSGSSSFNSSLRRTKRKAPLPPSPSPKSPQDENSNETALVLDESAHVETISDKEIHDSTTTVNVSEHILQEFEGKEEDRSTQPVTTFTNNEIDSISGSHNSSMISDVENCPGTPENERTITNGESCQSKADYTVTETTTLEYVNKEPREIITETQTSEQVINNHSTETKKVQVEQEYSSTVQDQHNQSQYTDLQDNVQVVQNEIKASLAQTCTDKGKTQDSAVQTSFYSDIEHLEHRPYSSLTLNSHANYVTSEVNSQPVQQAPLIDEQVEVSVKKQDYQECIDPSIKTAYSKDSVQTQTINVKESVLESPVNPPPKQYQQHLEPKPKPSNEITRDYLPKIGLTTYKIVPQRSFDMERFSVSESTQETQNSDSLVHDDQECHADTFTKSESPHISPIENKEFSSVVRNGTHTTQYGPPVAPKSPLSKSNIEAIQKNHLALTRSLSSAPALITANSIPESKPKPNVSGSVKAPSSFYLQMQRRASSMYVTSAAAKSAKPLTSTTDKTVTVKDSILDNSHLSNKTLPSRTDVLHLISKQDEKQSEEKPTCVTQTSVAKHRGLETIYDDHSEVETNSTHLHAISETTYKQSASKNEVDLSNTIIEQTGNLSYGTKKLHLDFFPPVQEQHSEYMQTKPVNAIPKEGPSDAVRREHKSDDVGITLSSRTLRSPTSPSAPLSLQKLRTFATPRPFLSSNSSASFSTAIISSVKRSQSFSSTTSPVKEPLETEINSAWSSDSSPVEIKEDSSPTSEISQEESVEEILTPELKYRVHSPPPAFEKKPAVSFQSSDPELVHQSMMAAIRSGEAAASLKRITIRSNTIAVNGRSRISHPAYSEMQHEV</sequence>
<feature type="compositionally biased region" description="Low complexity" evidence="1">
    <location>
        <begin position="353"/>
        <end position="368"/>
    </location>
</feature>
<keyword evidence="4" id="KW-1185">Reference proteome</keyword>
<feature type="compositionally biased region" description="Polar residues" evidence="1">
    <location>
        <begin position="316"/>
        <end position="328"/>
    </location>
</feature>
<evidence type="ECO:0000256" key="1">
    <source>
        <dbReference type="SAM" id="MobiDB-lite"/>
    </source>
</evidence>
<gene>
    <name evidence="3" type="ORF">PECUL_23A047357</name>
</gene>
<feature type="compositionally biased region" description="Basic and acidic residues" evidence="1">
    <location>
        <begin position="680"/>
        <end position="691"/>
    </location>
</feature>
<feature type="region of interest" description="Disordered" evidence="1">
    <location>
        <begin position="991"/>
        <end position="1031"/>
    </location>
</feature>
<feature type="compositionally biased region" description="Low complexity" evidence="1">
    <location>
        <begin position="1"/>
        <end position="21"/>
    </location>
</feature>
<dbReference type="InterPro" id="IPR039895">
    <property type="entry name" value="COBL-like"/>
</dbReference>
<dbReference type="Pfam" id="PF09469">
    <property type="entry name" value="Cobl"/>
    <property type="match status" value="1"/>
</dbReference>
<organism evidence="3 4">
    <name type="scientific">Pelobates cultripes</name>
    <name type="common">Western spadefoot toad</name>
    <dbReference type="NCBI Taxonomy" id="61616"/>
    <lineage>
        <taxon>Eukaryota</taxon>
        <taxon>Metazoa</taxon>
        <taxon>Chordata</taxon>
        <taxon>Craniata</taxon>
        <taxon>Vertebrata</taxon>
        <taxon>Euteleostomi</taxon>
        <taxon>Amphibia</taxon>
        <taxon>Batrachia</taxon>
        <taxon>Anura</taxon>
        <taxon>Pelobatoidea</taxon>
        <taxon>Pelobatidae</taxon>
        <taxon>Pelobates</taxon>
    </lineage>
</organism>
<feature type="region of interest" description="Disordered" evidence="1">
    <location>
        <begin position="344"/>
        <end position="392"/>
    </location>
</feature>
<accession>A0AAD1SSA7</accession>
<dbReference type="PANTHER" id="PTHR21557:SF2">
    <property type="entry name" value="CORDON-BLEU PROTEIN-LIKE 1"/>
    <property type="match status" value="1"/>
</dbReference>
<protein>
    <recommendedName>
        <fullName evidence="2">Cordon-bleu ubiquitin-like domain-containing protein</fullName>
    </recommendedName>
</protein>
<dbReference type="Proteomes" id="UP001295444">
    <property type="component" value="Chromosome 07"/>
</dbReference>
<feature type="domain" description="Cordon-bleu ubiquitin-like" evidence="2">
    <location>
        <begin position="144"/>
        <end position="230"/>
    </location>
</feature>
<dbReference type="PANTHER" id="PTHR21557">
    <property type="entry name" value="CORDON-BLEU"/>
    <property type="match status" value="1"/>
</dbReference>
<evidence type="ECO:0000313" key="3">
    <source>
        <dbReference type="EMBL" id="CAH2305641.1"/>
    </source>
</evidence>
<feature type="region of interest" description="Disordered" evidence="1">
    <location>
        <begin position="263"/>
        <end position="328"/>
    </location>
</feature>
<evidence type="ECO:0000313" key="4">
    <source>
        <dbReference type="Proteomes" id="UP001295444"/>
    </source>
</evidence>
<dbReference type="AlphaFoldDB" id="A0AAD1SSA7"/>
<feature type="region of interest" description="Disordered" evidence="1">
    <location>
        <begin position="665"/>
        <end position="691"/>
    </location>
</feature>
<proteinExistence type="predicted"/>
<feature type="compositionally biased region" description="Low complexity" evidence="1">
    <location>
        <begin position="449"/>
        <end position="462"/>
    </location>
</feature>
<feature type="compositionally biased region" description="Polar residues" evidence="1">
    <location>
        <begin position="438"/>
        <end position="448"/>
    </location>
</feature>
<name>A0AAD1SSA7_PELCU</name>
<feature type="region of interest" description="Disordered" evidence="1">
    <location>
        <begin position="1"/>
        <end position="37"/>
    </location>
</feature>
<dbReference type="Gene3D" id="3.10.20.90">
    <property type="entry name" value="Phosphatidylinositol 3-kinase Catalytic Subunit, Chain A, domain 1"/>
    <property type="match status" value="1"/>
</dbReference>
<dbReference type="GO" id="GO:0003785">
    <property type="term" value="F:actin monomer binding"/>
    <property type="evidence" value="ECO:0007669"/>
    <property type="project" value="InterPro"/>
</dbReference>
<evidence type="ECO:0000259" key="2">
    <source>
        <dbReference type="Pfam" id="PF09469"/>
    </source>
</evidence>
<feature type="compositionally biased region" description="Low complexity" evidence="1">
    <location>
        <begin position="1016"/>
        <end position="1031"/>
    </location>
</feature>
<feature type="region of interest" description="Disordered" evidence="1">
    <location>
        <begin position="430"/>
        <end position="472"/>
    </location>
</feature>